<dbReference type="InterPro" id="IPR000742">
    <property type="entry name" value="EGF"/>
</dbReference>
<feature type="binding site" evidence="10">
    <location>
        <position position="184"/>
    </location>
    <ligand>
        <name>Zn(2+)</name>
        <dbReference type="ChEBI" id="CHEBI:29105"/>
        <note>catalytic</note>
    </ligand>
</feature>
<feature type="binding site" evidence="10">
    <location>
        <position position="190"/>
    </location>
    <ligand>
        <name>Zn(2+)</name>
        <dbReference type="ChEBI" id="CHEBI:29105"/>
        <note>catalytic</note>
    </ligand>
</feature>
<dbReference type="Gene3D" id="3.40.390.10">
    <property type="entry name" value="Collagenase (Catalytic Domain)"/>
    <property type="match status" value="1"/>
</dbReference>
<evidence type="ECO:0000256" key="6">
    <source>
        <dbReference type="ARBA" id="ARBA00023049"/>
    </source>
</evidence>
<dbReference type="PIRSF" id="PIRSF036365">
    <property type="entry name" value="Astacin_nematoda"/>
    <property type="match status" value="1"/>
</dbReference>
<keyword evidence="5 10" id="KW-0862">Zinc</keyword>
<dbReference type="PANTHER" id="PTHR10127:SF833">
    <property type="entry name" value="ZINC METALLOPROTEINASE NAS-32"/>
    <property type="match status" value="1"/>
</dbReference>
<feature type="chain" id="PRO_5045011465" description="Zinc metalloproteinase" evidence="9 11">
    <location>
        <begin position="22"/>
        <end position="444"/>
    </location>
</feature>
<feature type="signal peptide" evidence="9 11">
    <location>
        <begin position="1"/>
        <end position="21"/>
    </location>
</feature>
<protein>
    <recommendedName>
        <fullName evidence="9">Zinc metalloproteinase</fullName>
    </recommendedName>
</protein>
<comment type="cofactor">
    <cofactor evidence="10 11">
        <name>Zn(2+)</name>
        <dbReference type="ChEBI" id="CHEBI:29105"/>
    </cofactor>
    <text evidence="10 11">Binds 1 zinc ion per subunit.</text>
</comment>
<dbReference type="PANTHER" id="PTHR10127">
    <property type="entry name" value="DISCOIDIN, CUB, EGF, LAMININ , AND ZINC METALLOPROTEASE DOMAIN CONTAINING"/>
    <property type="match status" value="1"/>
</dbReference>
<evidence type="ECO:0000256" key="10">
    <source>
        <dbReference type="PROSITE-ProRule" id="PRU01211"/>
    </source>
</evidence>
<evidence type="ECO:0000256" key="3">
    <source>
        <dbReference type="ARBA" id="ARBA00022723"/>
    </source>
</evidence>
<accession>A0ABR1CR38</accession>
<evidence type="ECO:0000313" key="13">
    <source>
        <dbReference type="EMBL" id="KAK6740307.1"/>
    </source>
</evidence>
<comment type="caution">
    <text evidence="10">Lacks conserved residue(s) required for the propagation of feature annotation.</text>
</comment>
<dbReference type="SUPFAM" id="SSF55486">
    <property type="entry name" value="Metalloproteases ('zincins'), catalytic domain"/>
    <property type="match status" value="1"/>
</dbReference>
<evidence type="ECO:0000256" key="1">
    <source>
        <dbReference type="ARBA" id="ARBA00004613"/>
    </source>
</evidence>
<feature type="active site" evidence="10">
    <location>
        <position position="181"/>
    </location>
</feature>
<evidence type="ECO:0000256" key="8">
    <source>
        <dbReference type="ARBA" id="ARBA00023180"/>
    </source>
</evidence>
<dbReference type="InterPro" id="IPR017050">
    <property type="entry name" value="Metallopeptidase_nem"/>
</dbReference>
<dbReference type="EMBL" id="JAVFWL010000003">
    <property type="protein sequence ID" value="KAK6740307.1"/>
    <property type="molecule type" value="Genomic_DNA"/>
</dbReference>
<feature type="binding site" evidence="10">
    <location>
        <position position="180"/>
    </location>
    <ligand>
        <name>Zn(2+)</name>
        <dbReference type="ChEBI" id="CHEBI:29105"/>
        <note>catalytic</note>
    </ligand>
</feature>
<dbReference type="Proteomes" id="UP001303046">
    <property type="component" value="Unassembled WGS sequence"/>
</dbReference>
<evidence type="ECO:0000256" key="5">
    <source>
        <dbReference type="ARBA" id="ARBA00022833"/>
    </source>
</evidence>
<dbReference type="Pfam" id="PF01400">
    <property type="entry name" value="Astacin"/>
    <property type="match status" value="1"/>
</dbReference>
<comment type="subcellular location">
    <subcellularLocation>
        <location evidence="1 9">Secreted</location>
    </subcellularLocation>
</comment>
<dbReference type="InterPro" id="IPR034035">
    <property type="entry name" value="Astacin-like_dom"/>
</dbReference>
<name>A0ABR1CR38_NECAM</name>
<dbReference type="InterPro" id="IPR006026">
    <property type="entry name" value="Peptidase_Metallo"/>
</dbReference>
<evidence type="ECO:0000256" key="2">
    <source>
        <dbReference type="ARBA" id="ARBA00022525"/>
    </source>
</evidence>
<dbReference type="PROSITE" id="PS01186">
    <property type="entry name" value="EGF_2"/>
    <property type="match status" value="1"/>
</dbReference>
<dbReference type="InterPro" id="IPR001506">
    <property type="entry name" value="Peptidase_M12A"/>
</dbReference>
<keyword evidence="8" id="KW-0325">Glycoprotein</keyword>
<gene>
    <name evidence="13" type="primary">Necator_chrIII.g9412</name>
    <name evidence="13" type="ORF">RB195_008647</name>
</gene>
<keyword evidence="4 9" id="KW-0732">Signal</keyword>
<comment type="caution">
    <text evidence="13">The sequence shown here is derived from an EMBL/GenBank/DDBJ whole genome shotgun (WGS) entry which is preliminary data.</text>
</comment>
<keyword evidence="2 9" id="KW-0964">Secreted</keyword>
<feature type="domain" description="Peptidase M12A" evidence="12">
    <location>
        <begin position="90"/>
        <end position="281"/>
    </location>
</feature>
<reference evidence="13 14" key="1">
    <citation type="submission" date="2023-08" db="EMBL/GenBank/DDBJ databases">
        <title>A Necator americanus chromosomal reference genome.</title>
        <authorList>
            <person name="Ilik V."/>
            <person name="Petrzelkova K.J."/>
            <person name="Pardy F."/>
            <person name="Fuh T."/>
            <person name="Niatou-Singa F.S."/>
            <person name="Gouil Q."/>
            <person name="Baker L."/>
            <person name="Ritchie M.E."/>
            <person name="Jex A.R."/>
            <person name="Gazzola D."/>
            <person name="Li H."/>
            <person name="Toshio Fujiwara R."/>
            <person name="Zhan B."/>
            <person name="Aroian R.V."/>
            <person name="Pafco B."/>
            <person name="Schwarz E.M."/>
        </authorList>
    </citation>
    <scope>NUCLEOTIDE SEQUENCE [LARGE SCALE GENOMIC DNA]</scope>
    <source>
        <strain evidence="13 14">Aroian</strain>
        <tissue evidence="13">Whole animal</tissue>
    </source>
</reference>
<evidence type="ECO:0000256" key="11">
    <source>
        <dbReference type="RuleBase" id="RU361183"/>
    </source>
</evidence>
<evidence type="ECO:0000256" key="4">
    <source>
        <dbReference type="ARBA" id="ARBA00022729"/>
    </source>
</evidence>
<keyword evidence="14" id="KW-1185">Reference proteome</keyword>
<sequence length="444" mass="48979">MCLKLCFVLLLLPVLAQSAAALSAETRKSLIKGFSNETLLEPDSEPDIVELSEKGGVADFLFQSDINLSEEQLESIEKSIASNESTRSKRQVAVNAGLWLDNTVYYYYDPSIVQRKKTITKMALNYIQARTCINFVENSTASNRIRVFNGGGCYSAVGRRGGEQDLSLGDGCAQMGLVAHEFTHALGVWHMQMRDDRDDYIRVDLTNVAPNMQGNFYKVSSAEVINYNPYEYGSIMQYASNTFTSKGNSMIPLEGRFLRTLGSRAISFYDIKTINDHYNCIDQCTVAPAACANGGEPNPKNCTICNCPYGYGGALCDQRPSGCGATLTATAKWQVKQFTFGNAKVTTNRDTFMLCNHWIKAPAGKQIQVRVTYIKDPKCQIGCRLNAIEPKIKADNLITNARICGHFPNKKLTPVSMIKKSFAKKEKCSGGLFLIPCLGSLDPP</sequence>
<keyword evidence="6 10" id="KW-0482">Metalloprotease</keyword>
<organism evidence="13 14">
    <name type="scientific">Necator americanus</name>
    <name type="common">Human hookworm</name>
    <dbReference type="NCBI Taxonomy" id="51031"/>
    <lineage>
        <taxon>Eukaryota</taxon>
        <taxon>Metazoa</taxon>
        <taxon>Ecdysozoa</taxon>
        <taxon>Nematoda</taxon>
        <taxon>Chromadorea</taxon>
        <taxon>Rhabditida</taxon>
        <taxon>Rhabditina</taxon>
        <taxon>Rhabditomorpha</taxon>
        <taxon>Strongyloidea</taxon>
        <taxon>Ancylostomatidae</taxon>
        <taxon>Bunostominae</taxon>
        <taxon>Necator</taxon>
    </lineage>
</organism>
<dbReference type="InterPro" id="IPR024079">
    <property type="entry name" value="MetalloPept_cat_dom_sf"/>
</dbReference>
<evidence type="ECO:0000313" key="14">
    <source>
        <dbReference type="Proteomes" id="UP001303046"/>
    </source>
</evidence>
<proteinExistence type="predicted"/>
<keyword evidence="10 11" id="KW-0378">Hydrolase</keyword>
<evidence type="ECO:0000256" key="9">
    <source>
        <dbReference type="PIRNR" id="PIRNR036365"/>
    </source>
</evidence>
<dbReference type="PROSITE" id="PS00022">
    <property type="entry name" value="EGF_1"/>
    <property type="match status" value="1"/>
</dbReference>
<keyword evidence="3 10" id="KW-0479">Metal-binding</keyword>
<evidence type="ECO:0000256" key="7">
    <source>
        <dbReference type="ARBA" id="ARBA00023157"/>
    </source>
</evidence>
<keyword evidence="10 11" id="KW-0645">Protease</keyword>
<dbReference type="PROSITE" id="PS51864">
    <property type="entry name" value="ASTACIN"/>
    <property type="match status" value="1"/>
</dbReference>
<dbReference type="CDD" id="cd04280">
    <property type="entry name" value="ZnMc_astacin_like"/>
    <property type="match status" value="1"/>
</dbReference>
<dbReference type="SMART" id="SM00235">
    <property type="entry name" value="ZnMc"/>
    <property type="match status" value="1"/>
</dbReference>
<evidence type="ECO:0000259" key="12">
    <source>
        <dbReference type="PROSITE" id="PS51864"/>
    </source>
</evidence>
<dbReference type="PRINTS" id="PR00480">
    <property type="entry name" value="ASTACIN"/>
</dbReference>
<keyword evidence="7" id="KW-1015">Disulfide bond</keyword>